<comment type="cofactor">
    <cofactor evidence="1">
        <name>heme c</name>
        <dbReference type="ChEBI" id="CHEBI:61717"/>
    </cofactor>
</comment>
<evidence type="ECO:0000256" key="4">
    <source>
        <dbReference type="ARBA" id="ARBA00022660"/>
    </source>
</evidence>
<keyword evidence="11" id="KW-1185">Reference proteome</keyword>
<keyword evidence="2" id="KW-0813">Transport</keyword>
<evidence type="ECO:0000256" key="2">
    <source>
        <dbReference type="ARBA" id="ARBA00022448"/>
    </source>
</evidence>
<protein>
    <recommendedName>
        <fullName evidence="9">Cytochrome c domain-containing protein</fullName>
    </recommendedName>
</protein>
<dbReference type="Gene3D" id="1.10.760.10">
    <property type="entry name" value="Cytochrome c-like domain"/>
    <property type="match status" value="1"/>
</dbReference>
<dbReference type="InterPro" id="IPR036909">
    <property type="entry name" value="Cyt_c-like_dom_sf"/>
</dbReference>
<evidence type="ECO:0000256" key="5">
    <source>
        <dbReference type="ARBA" id="ARBA00022723"/>
    </source>
</evidence>
<accession>A0ABQ1IE53</accession>
<keyword evidence="7 8" id="KW-0408">Iron</keyword>
<evidence type="ECO:0000256" key="6">
    <source>
        <dbReference type="ARBA" id="ARBA00022982"/>
    </source>
</evidence>
<evidence type="ECO:0000313" key="11">
    <source>
        <dbReference type="Proteomes" id="UP000603352"/>
    </source>
</evidence>
<sequence>MIAVGAVLVLAPDRVRAVLGLDGGHAAAGHVVRSFPDPASPDAAARAALYAALAEMPSELDPADPAKVAEGGRLYATYCAACHGPDLGGAPDWDWRTPRPSGRMAAPPHDATGHTWHHPDQHLFALTALGPGPFAPPGYQSDMPGFRDRLSDDQIWAILSFIKSRWPVPVREAHDRLSAGMAR</sequence>
<dbReference type="Pfam" id="PF00034">
    <property type="entry name" value="Cytochrom_C"/>
    <property type="match status" value="1"/>
</dbReference>
<evidence type="ECO:0000313" key="10">
    <source>
        <dbReference type="EMBL" id="GGB34130.1"/>
    </source>
</evidence>
<keyword evidence="5 8" id="KW-0479">Metal-binding</keyword>
<dbReference type="PANTHER" id="PTHR35008:SF4">
    <property type="entry name" value="BLL4482 PROTEIN"/>
    <property type="match status" value="1"/>
</dbReference>
<dbReference type="InterPro" id="IPR008168">
    <property type="entry name" value="Cyt_C_IC"/>
</dbReference>
<dbReference type="EMBL" id="BMDZ01000011">
    <property type="protein sequence ID" value="GGB34130.1"/>
    <property type="molecule type" value="Genomic_DNA"/>
</dbReference>
<comment type="caution">
    <text evidence="10">The sequence shown here is derived from an EMBL/GenBank/DDBJ whole genome shotgun (WGS) entry which is preliminary data.</text>
</comment>
<dbReference type="PROSITE" id="PS51007">
    <property type="entry name" value="CYTC"/>
    <property type="match status" value="1"/>
</dbReference>
<evidence type="ECO:0000256" key="7">
    <source>
        <dbReference type="ARBA" id="ARBA00023004"/>
    </source>
</evidence>
<dbReference type="PANTHER" id="PTHR35008">
    <property type="entry name" value="BLL4482 PROTEIN-RELATED"/>
    <property type="match status" value="1"/>
</dbReference>
<keyword evidence="6" id="KW-0249">Electron transport</keyword>
<evidence type="ECO:0000259" key="9">
    <source>
        <dbReference type="PROSITE" id="PS51007"/>
    </source>
</evidence>
<dbReference type="SUPFAM" id="SSF46626">
    <property type="entry name" value="Cytochrome c"/>
    <property type="match status" value="1"/>
</dbReference>
<dbReference type="Proteomes" id="UP000603352">
    <property type="component" value="Unassembled WGS sequence"/>
</dbReference>
<keyword evidence="4" id="KW-0679">Respiratory chain</keyword>
<evidence type="ECO:0000256" key="1">
    <source>
        <dbReference type="ARBA" id="ARBA00001926"/>
    </source>
</evidence>
<evidence type="ECO:0000256" key="8">
    <source>
        <dbReference type="PROSITE-ProRule" id="PRU00433"/>
    </source>
</evidence>
<feature type="domain" description="Cytochrome c" evidence="9">
    <location>
        <begin position="66"/>
        <end position="166"/>
    </location>
</feature>
<evidence type="ECO:0000256" key="3">
    <source>
        <dbReference type="ARBA" id="ARBA00022617"/>
    </source>
</evidence>
<organism evidence="10 11">
    <name type="scientific">Tistrella bauzanensis</name>
    <dbReference type="NCBI Taxonomy" id="657419"/>
    <lineage>
        <taxon>Bacteria</taxon>
        <taxon>Pseudomonadati</taxon>
        <taxon>Pseudomonadota</taxon>
        <taxon>Alphaproteobacteria</taxon>
        <taxon>Geminicoccales</taxon>
        <taxon>Geminicoccaceae</taxon>
        <taxon>Tistrella</taxon>
    </lineage>
</organism>
<dbReference type="InterPro" id="IPR051459">
    <property type="entry name" value="Cytochrome_c-type_DH"/>
</dbReference>
<keyword evidence="3 8" id="KW-0349">Heme</keyword>
<reference evidence="11" key="1">
    <citation type="journal article" date="2019" name="Int. J. Syst. Evol. Microbiol.">
        <title>The Global Catalogue of Microorganisms (GCM) 10K type strain sequencing project: providing services to taxonomists for standard genome sequencing and annotation.</title>
        <authorList>
            <consortium name="The Broad Institute Genomics Platform"/>
            <consortium name="The Broad Institute Genome Sequencing Center for Infectious Disease"/>
            <person name="Wu L."/>
            <person name="Ma J."/>
        </authorList>
    </citation>
    <scope>NUCLEOTIDE SEQUENCE [LARGE SCALE GENOMIC DNA]</scope>
    <source>
        <strain evidence="11">CGMCC 1.10188</strain>
    </source>
</reference>
<name>A0ABQ1IE53_9PROT</name>
<gene>
    <name evidence="10" type="ORF">GCM10011505_14460</name>
</gene>
<dbReference type="PRINTS" id="PR00605">
    <property type="entry name" value="CYTCHROMECIC"/>
</dbReference>
<proteinExistence type="predicted"/>
<dbReference type="InterPro" id="IPR009056">
    <property type="entry name" value="Cyt_c-like_dom"/>
</dbReference>